<organism evidence="1 2">
    <name type="scientific">Candidatus Arcanibacter lacustris</name>
    <dbReference type="NCBI Taxonomy" id="1607817"/>
    <lineage>
        <taxon>Bacteria</taxon>
        <taxon>Pseudomonadati</taxon>
        <taxon>Pseudomonadota</taxon>
        <taxon>Alphaproteobacteria</taxon>
        <taxon>Rickettsiales</taxon>
        <taxon>Candidatus Arcanibacter</taxon>
    </lineage>
</organism>
<name>A0A0F5MQC3_9RICK</name>
<dbReference type="AlphaFoldDB" id="A0A0F5MQC3"/>
<sequence>MKIVKNIIMLIVFLYMNNLYARDCPGDMILWQAPGSDSSDCVCPSGYKSSAALSTSNLNACGLSAGTTTAATTIGNCVKVSSSGSSGCCSPSMISGLSGWWDGLDIYNNGTAMVSGYASNGTTWYDKSGNAHNAGTAVPGFSTNLYGKTPVGYTGIYLPYYVGRFISGTNAQGFNASFLLSTTGFTLFVVDQTLANGAQNNYGRGNFGQFGIASTDTNCYFDFQESPTSGVNTVFIDDNGANTLFMTDSTYTQNQPFVLKIHTNDSTNASSGRTFSAYTGSGSTPTQVLSTTSSAQSLCYSGCSSNCSTLNGYIGAAVDNNRGTTQNNGYIAEILLYSRVLSSAEITAVKGYLWNKWFNSGSSCYLNILH</sequence>
<evidence type="ECO:0000313" key="1">
    <source>
        <dbReference type="EMBL" id="KKB96779.1"/>
    </source>
</evidence>
<dbReference type="EMBL" id="JYHA01000025">
    <property type="protein sequence ID" value="KKB96779.1"/>
    <property type="molecule type" value="Genomic_DNA"/>
</dbReference>
<dbReference type="Proteomes" id="UP000033358">
    <property type="component" value="Unassembled WGS sequence"/>
</dbReference>
<accession>A0A0F5MQC3</accession>
<protein>
    <submittedName>
        <fullName evidence="1">Uncharacterized protein</fullName>
    </submittedName>
</protein>
<reference evidence="1 2" key="1">
    <citation type="submission" date="2015-02" db="EMBL/GenBank/DDBJ databases">
        <title>Single cell genomics of a rare environmental alphaproteobacterium provides unique insights into Rickettsiaceae evolution.</title>
        <authorList>
            <person name="Martijn J."/>
            <person name="Schulz F."/>
            <person name="Zaremba-Niedzwiedzka K."/>
            <person name="Viklund J."/>
            <person name="Stepanauskas R."/>
            <person name="Andersson S.G.E."/>
            <person name="Horn M."/>
            <person name="Guy L."/>
            <person name="Ettema T.J.G."/>
        </authorList>
    </citation>
    <scope>NUCLEOTIDE SEQUENCE [LARGE SCALE GENOMIC DNA]</scope>
    <source>
        <strain evidence="1 2">SCGC AAA041-L04</strain>
    </source>
</reference>
<evidence type="ECO:0000313" key="2">
    <source>
        <dbReference type="Proteomes" id="UP000033358"/>
    </source>
</evidence>
<comment type="caution">
    <text evidence="1">The sequence shown here is derived from an EMBL/GenBank/DDBJ whole genome shotgun (WGS) entry which is preliminary data.</text>
</comment>
<proteinExistence type="predicted"/>
<gene>
    <name evidence="1" type="ORF">SZ25_00128</name>
</gene>
<keyword evidence="2" id="KW-1185">Reference proteome</keyword>